<evidence type="ECO:0000256" key="2">
    <source>
        <dbReference type="ARBA" id="ARBA00009033"/>
    </source>
</evidence>
<evidence type="ECO:0000256" key="6">
    <source>
        <dbReference type="ARBA" id="ARBA00023136"/>
    </source>
</evidence>
<feature type="transmembrane region" description="Helical" evidence="8">
    <location>
        <begin position="360"/>
        <end position="379"/>
    </location>
</feature>
<protein>
    <submittedName>
        <fullName evidence="13">Nucleoside permease NupX</fullName>
    </submittedName>
</protein>
<feature type="transmembrane region" description="Helical" evidence="8">
    <location>
        <begin position="416"/>
        <end position="443"/>
    </location>
</feature>
<evidence type="ECO:0000256" key="1">
    <source>
        <dbReference type="ARBA" id="ARBA00004651"/>
    </source>
</evidence>
<evidence type="ECO:0000313" key="14">
    <source>
        <dbReference type="Proteomes" id="UP000186309"/>
    </source>
</evidence>
<feature type="chain" id="PRO_5012482368" evidence="9">
    <location>
        <begin position="23"/>
        <end position="476"/>
    </location>
</feature>
<dbReference type="Proteomes" id="UP000186309">
    <property type="component" value="Chromosome"/>
</dbReference>
<reference evidence="14" key="1">
    <citation type="submission" date="2016-12" db="EMBL/GenBank/DDBJ databases">
        <title>Comparative genomics of four Isosphaeraceae planctomycetes: a common pool of plasmids and glycoside hydrolase genes.</title>
        <authorList>
            <person name="Ivanova A."/>
        </authorList>
    </citation>
    <scope>NUCLEOTIDE SEQUENCE [LARGE SCALE GENOMIC DNA]</scope>
    <source>
        <strain evidence="14">PX4</strain>
    </source>
</reference>
<evidence type="ECO:0000256" key="3">
    <source>
        <dbReference type="ARBA" id="ARBA00022475"/>
    </source>
</evidence>
<dbReference type="InterPro" id="IPR008276">
    <property type="entry name" value="C_nuclsd_transpt"/>
</dbReference>
<proteinExistence type="inferred from homology"/>
<keyword evidence="6 8" id="KW-0472">Membrane</keyword>
<dbReference type="InterPro" id="IPR002668">
    <property type="entry name" value="CNT_N_dom"/>
</dbReference>
<evidence type="ECO:0000259" key="11">
    <source>
        <dbReference type="Pfam" id="PF07662"/>
    </source>
</evidence>
<dbReference type="GO" id="GO:0015293">
    <property type="term" value="F:symporter activity"/>
    <property type="evidence" value="ECO:0007669"/>
    <property type="project" value="TreeGrafter"/>
</dbReference>
<feature type="transmembrane region" description="Helical" evidence="8">
    <location>
        <begin position="164"/>
        <end position="188"/>
    </location>
</feature>
<dbReference type="GO" id="GO:0005886">
    <property type="term" value="C:plasma membrane"/>
    <property type="evidence" value="ECO:0007669"/>
    <property type="project" value="UniProtKB-SubCell"/>
</dbReference>
<evidence type="ECO:0000259" key="12">
    <source>
        <dbReference type="Pfam" id="PF07670"/>
    </source>
</evidence>
<evidence type="ECO:0000259" key="10">
    <source>
        <dbReference type="Pfam" id="PF01773"/>
    </source>
</evidence>
<dbReference type="EMBL" id="CP019082">
    <property type="protein sequence ID" value="APW62898.1"/>
    <property type="molecule type" value="Genomic_DNA"/>
</dbReference>
<name>A0A1U7CVH1_9BACT</name>
<dbReference type="Pfam" id="PF07670">
    <property type="entry name" value="Gate"/>
    <property type="match status" value="1"/>
</dbReference>
<evidence type="ECO:0000256" key="4">
    <source>
        <dbReference type="ARBA" id="ARBA00022692"/>
    </source>
</evidence>
<accession>A0A1U7CVH1</accession>
<keyword evidence="5 8" id="KW-1133">Transmembrane helix</keyword>
<gene>
    <name evidence="13" type="primary">nupX</name>
    <name evidence="13" type="ORF">BSF38_04454</name>
</gene>
<dbReference type="RefSeq" id="WP_210405633.1">
    <property type="nucleotide sequence ID" value="NZ_CP019082.1"/>
</dbReference>
<comment type="similarity">
    <text evidence="2">Belongs to the concentrative nucleoside transporter (CNT) (TC 2.A.41) family.</text>
</comment>
<feature type="transmembrane region" description="Helical" evidence="8">
    <location>
        <begin position="331"/>
        <end position="353"/>
    </location>
</feature>
<evidence type="ECO:0000256" key="8">
    <source>
        <dbReference type="SAM" id="Phobius"/>
    </source>
</evidence>
<dbReference type="InterPro" id="IPR011642">
    <property type="entry name" value="Gate_dom"/>
</dbReference>
<dbReference type="InterPro" id="IPR011657">
    <property type="entry name" value="CNT_C_dom"/>
</dbReference>
<keyword evidence="3" id="KW-1003">Cell membrane</keyword>
<feature type="transmembrane region" description="Helical" evidence="8">
    <location>
        <begin position="455"/>
        <end position="475"/>
    </location>
</feature>
<dbReference type="STRING" id="1387353.BSF38_04454"/>
<keyword evidence="4 8" id="KW-0812">Transmembrane</keyword>
<dbReference type="KEGG" id="pbor:BSF38_04454"/>
<organism evidence="13 14">
    <name type="scientific">Paludisphaera borealis</name>
    <dbReference type="NCBI Taxonomy" id="1387353"/>
    <lineage>
        <taxon>Bacteria</taxon>
        <taxon>Pseudomonadati</taxon>
        <taxon>Planctomycetota</taxon>
        <taxon>Planctomycetia</taxon>
        <taxon>Isosphaerales</taxon>
        <taxon>Isosphaeraceae</taxon>
        <taxon>Paludisphaera</taxon>
    </lineage>
</organism>
<dbReference type="Pfam" id="PF07662">
    <property type="entry name" value="Nucleos_tra2_C"/>
    <property type="match status" value="1"/>
</dbReference>
<keyword evidence="14" id="KW-1185">Reference proteome</keyword>
<comment type="subcellular location">
    <subcellularLocation>
        <location evidence="1">Cell membrane</location>
        <topology evidence="1">Multi-pass membrane protein</topology>
    </subcellularLocation>
</comment>
<feature type="transmembrane region" description="Helical" evidence="8">
    <location>
        <begin position="120"/>
        <end position="144"/>
    </location>
</feature>
<dbReference type="GO" id="GO:0005337">
    <property type="term" value="F:nucleoside transmembrane transporter activity"/>
    <property type="evidence" value="ECO:0007669"/>
    <property type="project" value="InterPro"/>
</dbReference>
<feature type="region of interest" description="Disordered" evidence="7">
    <location>
        <begin position="28"/>
        <end position="53"/>
    </location>
</feature>
<dbReference type="PANTHER" id="PTHR10590:SF4">
    <property type="entry name" value="SOLUTE CARRIER FAMILY 28 MEMBER 3"/>
    <property type="match status" value="1"/>
</dbReference>
<evidence type="ECO:0000256" key="5">
    <source>
        <dbReference type="ARBA" id="ARBA00022989"/>
    </source>
</evidence>
<dbReference type="PANTHER" id="PTHR10590">
    <property type="entry name" value="SODIUM/NUCLEOSIDE COTRANSPORTER"/>
    <property type="match status" value="1"/>
</dbReference>
<evidence type="ECO:0000313" key="13">
    <source>
        <dbReference type="EMBL" id="APW62898.1"/>
    </source>
</evidence>
<feature type="domain" description="Concentrative nucleoside transporter N-terminal" evidence="10">
    <location>
        <begin position="96"/>
        <end position="155"/>
    </location>
</feature>
<feature type="compositionally biased region" description="Low complexity" evidence="7">
    <location>
        <begin position="38"/>
        <end position="47"/>
    </location>
</feature>
<dbReference type="Pfam" id="PF01773">
    <property type="entry name" value="Nucleos_tra2_N"/>
    <property type="match status" value="1"/>
</dbReference>
<feature type="domain" description="Nucleoside transporter/FeoB GTPase Gate" evidence="12">
    <location>
        <begin position="172"/>
        <end position="268"/>
    </location>
</feature>
<feature type="domain" description="Concentrative nucleoside transporter C-terminal" evidence="11">
    <location>
        <begin position="275"/>
        <end position="473"/>
    </location>
</feature>
<feature type="transmembrane region" description="Helical" evidence="8">
    <location>
        <begin position="246"/>
        <end position="268"/>
    </location>
</feature>
<evidence type="ECO:0000256" key="9">
    <source>
        <dbReference type="SAM" id="SignalP"/>
    </source>
</evidence>
<keyword evidence="9" id="KW-0732">Signal</keyword>
<sequence>MMRTAILALFFTLGGLLLPASARDGQDANAAPTEAVEPAPDAGGDPAPLDPQPTIRIEPIVIHHGYRLSIGRWSFQFTVPSGLDLLDLGDRVRGLLGMVLIVGVAIYLSENRAAISWKVIFWGLALQWVFAILVLRVPAGVWLVRQAGSLVEAVFGKPHVDRDGLAGFVFAILVLPTVVYASALSAVLYHLGVMQRVVRGFAATTSRLMGTSGAESLDVAASMFLGQTEAPLAIRPYLPKLTTSELLTVTTVGMANVSGLIMAAYFAFGVEPRRVLTAMLITAPGAVLLSKLLIPETETPETLGRVRTDDRRPDANILAATVRGTREGFRMALSIAATLLAVTGLIVLINLGLDRMGTSLEAFFGWALAPVAYMLGVAWEDCRSVGGLLGTRTALNELIAFQDLVRLRGAILDRSFLIASFALCGFANIGSLGIQLGGLGALIPERRRDLARIGIRALLAATLANFLTACIAGVLL</sequence>
<feature type="signal peptide" evidence="9">
    <location>
        <begin position="1"/>
        <end position="22"/>
    </location>
</feature>
<evidence type="ECO:0000256" key="7">
    <source>
        <dbReference type="SAM" id="MobiDB-lite"/>
    </source>
</evidence>
<dbReference type="AlphaFoldDB" id="A0A1U7CVH1"/>
<feature type="transmembrane region" description="Helical" evidence="8">
    <location>
        <begin position="92"/>
        <end position="108"/>
    </location>
</feature>